<keyword evidence="4 10" id="KW-0396">Initiation factor</keyword>
<evidence type="ECO:0000313" key="11">
    <source>
        <dbReference type="Proteomes" id="UP000183365"/>
    </source>
</evidence>
<gene>
    <name evidence="10" type="ORF">HGUI_02254</name>
</gene>
<reference evidence="11" key="1">
    <citation type="submission" date="2016-11" db="EMBL/GenBank/DDBJ databases">
        <authorList>
            <person name="Guldener U."/>
        </authorList>
    </citation>
    <scope>NUCLEOTIDE SEQUENCE [LARGE SCALE GENOMIC DNA]</scope>
</reference>
<dbReference type="GO" id="GO:0005829">
    <property type="term" value="C:cytosol"/>
    <property type="evidence" value="ECO:0007669"/>
    <property type="project" value="UniProtKB-SubCell"/>
</dbReference>
<evidence type="ECO:0000256" key="1">
    <source>
        <dbReference type="ARBA" id="ARBA00004514"/>
    </source>
</evidence>
<feature type="compositionally biased region" description="Acidic residues" evidence="8">
    <location>
        <begin position="444"/>
        <end position="454"/>
    </location>
</feature>
<dbReference type="SUPFAM" id="SSF53448">
    <property type="entry name" value="Nucleotide-diphospho-sugar transferases"/>
    <property type="match status" value="1"/>
</dbReference>
<name>A0A1L0FKE0_9ASCO</name>
<dbReference type="CDD" id="cd11558">
    <property type="entry name" value="W2_eIF2B_epsilon"/>
    <property type="match status" value="1"/>
</dbReference>
<evidence type="ECO:0000256" key="3">
    <source>
        <dbReference type="ARBA" id="ARBA00022490"/>
    </source>
</evidence>
<dbReference type="InterPro" id="IPR003307">
    <property type="entry name" value="W2_domain"/>
</dbReference>
<dbReference type="InterPro" id="IPR051956">
    <property type="entry name" value="eIF2B_epsilon"/>
</dbReference>
<comment type="similarity">
    <text evidence="2">Belongs to the eIF-2B gamma/epsilon subunits family.</text>
</comment>
<dbReference type="Pfam" id="PF00483">
    <property type="entry name" value="NTP_transferase"/>
    <property type="match status" value="1"/>
</dbReference>
<evidence type="ECO:0000256" key="2">
    <source>
        <dbReference type="ARBA" id="ARBA00007878"/>
    </source>
</evidence>
<feature type="region of interest" description="Disordered" evidence="8">
    <location>
        <begin position="438"/>
        <end position="463"/>
    </location>
</feature>
<dbReference type="GO" id="GO:0006446">
    <property type="term" value="P:regulation of translational initiation"/>
    <property type="evidence" value="ECO:0007669"/>
    <property type="project" value="EnsemblFungi"/>
</dbReference>
<organism evidence="10 11">
    <name type="scientific">Hanseniaspora guilliermondii</name>
    <dbReference type="NCBI Taxonomy" id="56406"/>
    <lineage>
        <taxon>Eukaryota</taxon>
        <taxon>Fungi</taxon>
        <taxon>Dikarya</taxon>
        <taxon>Ascomycota</taxon>
        <taxon>Saccharomycotina</taxon>
        <taxon>Saccharomycetes</taxon>
        <taxon>Saccharomycodales</taxon>
        <taxon>Saccharomycodaceae</taxon>
        <taxon>Hanseniaspora</taxon>
    </lineage>
</organism>
<comment type="subcellular location">
    <subcellularLocation>
        <location evidence="1">Cytoplasm</location>
        <location evidence="1">Cytosol</location>
    </subcellularLocation>
</comment>
<dbReference type="Gene3D" id="2.160.10.10">
    <property type="entry name" value="Hexapeptide repeat proteins"/>
    <property type="match status" value="1"/>
</dbReference>
<dbReference type="CDD" id="cd04197">
    <property type="entry name" value="eIF-2B_epsilon_N"/>
    <property type="match status" value="1"/>
</dbReference>
<dbReference type="InterPro" id="IPR005835">
    <property type="entry name" value="NTP_transferase_dom"/>
</dbReference>
<dbReference type="OrthoDB" id="424572at2759"/>
<evidence type="ECO:0000256" key="4">
    <source>
        <dbReference type="ARBA" id="ARBA00022540"/>
    </source>
</evidence>
<evidence type="ECO:0000256" key="5">
    <source>
        <dbReference type="ARBA" id="ARBA00044144"/>
    </source>
</evidence>
<dbReference type="EMBL" id="FQNF01000037">
    <property type="protein sequence ID" value="SGZ40054.1"/>
    <property type="molecule type" value="Genomic_DNA"/>
</dbReference>
<dbReference type="SMART" id="SM00515">
    <property type="entry name" value="eIF5C"/>
    <property type="match status" value="1"/>
</dbReference>
<dbReference type="GO" id="GO:0031369">
    <property type="term" value="F:translation initiation factor binding"/>
    <property type="evidence" value="ECO:0007669"/>
    <property type="project" value="InterPro"/>
</dbReference>
<dbReference type="GO" id="GO:0005851">
    <property type="term" value="C:eukaryotic translation initiation factor 2B complex"/>
    <property type="evidence" value="ECO:0007669"/>
    <property type="project" value="EnsemblFungi"/>
</dbReference>
<evidence type="ECO:0000256" key="8">
    <source>
        <dbReference type="SAM" id="MobiDB-lite"/>
    </source>
</evidence>
<dbReference type="AlphaFoldDB" id="A0A1L0FKE0"/>
<dbReference type="Gene3D" id="1.25.40.180">
    <property type="match status" value="1"/>
</dbReference>
<evidence type="ECO:0000259" key="9">
    <source>
        <dbReference type="PROSITE" id="PS51363"/>
    </source>
</evidence>
<dbReference type="Pfam" id="PF02020">
    <property type="entry name" value="W2"/>
    <property type="match status" value="1"/>
</dbReference>
<dbReference type="PANTHER" id="PTHR45887:SF1">
    <property type="entry name" value="TRANSLATION INITIATION FACTOR EIF-2B SUBUNIT EPSILON"/>
    <property type="match status" value="1"/>
</dbReference>
<keyword evidence="3" id="KW-0963">Cytoplasm</keyword>
<feature type="domain" description="W2" evidence="9">
    <location>
        <begin position="596"/>
        <end position="769"/>
    </location>
</feature>
<evidence type="ECO:0000256" key="7">
    <source>
        <dbReference type="ARBA" id="ARBA00046432"/>
    </source>
</evidence>
<protein>
    <recommendedName>
        <fullName evidence="5">Translation initiation factor eIF2B subunit epsilon</fullName>
    </recommendedName>
    <alternativeName>
        <fullName evidence="6">eIF2B GDP-GTP exchange factor subunit epsilon</fullName>
    </alternativeName>
</protein>
<dbReference type="InterPro" id="IPR056764">
    <property type="entry name" value="LbH_EIF2B3/5"/>
</dbReference>
<dbReference type="Proteomes" id="UP000183365">
    <property type="component" value="Unassembled WGS sequence"/>
</dbReference>
<feature type="region of interest" description="Disordered" evidence="8">
    <location>
        <begin position="538"/>
        <end position="597"/>
    </location>
</feature>
<proteinExistence type="inferred from homology"/>
<dbReference type="PANTHER" id="PTHR45887">
    <property type="entry name" value="TRANSLATION INITIATION FACTOR EIF-2B SUBUNIT EPSILON"/>
    <property type="match status" value="1"/>
</dbReference>
<dbReference type="InterPro" id="IPR044123">
    <property type="entry name" value="W2_eIF2B_epsilon"/>
</dbReference>
<keyword evidence="4 10" id="KW-0648">Protein biosynthesis</keyword>
<keyword evidence="11" id="KW-1185">Reference proteome</keyword>
<dbReference type="PROSITE" id="PS51363">
    <property type="entry name" value="W2"/>
    <property type="match status" value="1"/>
</dbReference>
<evidence type="ECO:0000313" key="10">
    <source>
        <dbReference type="EMBL" id="SGZ40054.1"/>
    </source>
</evidence>
<feature type="compositionally biased region" description="Basic residues" evidence="8">
    <location>
        <begin position="545"/>
        <end position="564"/>
    </location>
</feature>
<dbReference type="Gene3D" id="3.90.550.10">
    <property type="entry name" value="Spore Coat Polysaccharide Biosynthesis Protein SpsA, Chain A"/>
    <property type="match status" value="1"/>
</dbReference>
<dbReference type="GO" id="GO:0003743">
    <property type="term" value="F:translation initiation factor activity"/>
    <property type="evidence" value="ECO:0007669"/>
    <property type="project" value="UniProtKB-KW"/>
</dbReference>
<dbReference type="Pfam" id="PF25084">
    <property type="entry name" value="LbH_EIF2B"/>
    <property type="match status" value="1"/>
</dbReference>
<dbReference type="InterPro" id="IPR016024">
    <property type="entry name" value="ARM-type_fold"/>
</dbReference>
<dbReference type="VEuPathDB" id="FungiDB:HGUI_02254"/>
<dbReference type="GO" id="GO:0002183">
    <property type="term" value="P:cytoplasmic translational initiation"/>
    <property type="evidence" value="ECO:0007669"/>
    <property type="project" value="EnsemblFungi"/>
</dbReference>
<dbReference type="GO" id="GO:0005085">
    <property type="term" value="F:guanyl-nucleotide exchange factor activity"/>
    <property type="evidence" value="ECO:0007669"/>
    <property type="project" value="EnsemblFungi"/>
</dbReference>
<accession>A0A1L0FKE0</accession>
<dbReference type="SUPFAM" id="SSF48371">
    <property type="entry name" value="ARM repeat"/>
    <property type="match status" value="1"/>
</dbReference>
<comment type="subunit">
    <text evidence="7">Component of the translation initiation factor 2B (eIF2B) complex which is a heterodecamer of two sets of five different subunits: alpha, beta, gamma, delta and epsilon. Subunits alpha, beta and delta comprise a regulatory subcomplex and subunits epsilon and gamma comprise a catalytic subcomplex. Within the complex, the hexameric regulatory complex resides at the center, with the two heterodimeric catalytic subcomplexes bound on opposite sides.</text>
</comment>
<sequence length="769" mass="87896">MAKKSNKSTTSASSMQDLNNQEEIVKLQAVVLTDSYQTRFLPLTYDKPRCLMTLCNKPLLFYTLEFLKQAKVDEVILVCGIHLKQIENYIHNEYDWLPFKITLINSVESRSIGDCMRDIDNRGIISSDFILVIGDLVSNLDFQRAYEFHLEKKKSDRDYISTMCLGTCKDPLDKLRGKETATFMIEDDNQRCLYYHENKRSGNPNEKNYSIDIDPDLFDDIALDLDADFTLRNDLIDCRVDICTAAVPAIFQENFDYQSLRSDFTKGVLASDLLKKHIYAYISDTEYCSRVESWQTYDTVSQDLINRNIYPLTIENLSDYSFGMPNIYKDENNLSLAQSCIIGKNSVIGKNTKIGSNTIIQNSVIGENCFVGDNCIIKNSYVWDNNTILDNTKVLHTLIADNCKISGSLIDCIVKKNVKIDKKQFSGVRLLQSGSVEKAYDSDSGSDDGWESDESSSAYENVDEDDSFAMSSDIASSDGEDNDDKISKLQTDIAVNELQKKIKKSTIVLKHDERGLYKLDEPDVNSLQYQLEMAAMSDDSIVSTSKRRKRTQQKKTNSKKKKNRSLSSTSYYTDDGETDGITDFSEGYSEYDDDEEEDEEDFLTEGIATMDRALENNHDLDTALLELNTLRMSMNVSYNDVRLAICTSIFKRIQNFVKTGTLPAKQATVKVFTTWGPLLKRVTFDREDYDDIFNCIEKCIIDQQFDVETGSTIAFVAFNTLYNSDVIEEEHALLWWYKNLDDAKRKSDINVMVAKWIEWLEQDDSEDDE</sequence>
<dbReference type="InterPro" id="IPR029044">
    <property type="entry name" value="Nucleotide-diphossugar_trans"/>
</dbReference>
<evidence type="ECO:0000256" key="6">
    <source>
        <dbReference type="ARBA" id="ARBA00044345"/>
    </source>
</evidence>
<dbReference type="InterPro" id="IPR035543">
    <property type="entry name" value="eIF-2B_epsilon_N"/>
</dbReference>